<proteinExistence type="predicted"/>
<evidence type="ECO:0000256" key="1">
    <source>
        <dbReference type="SAM" id="MobiDB-lite"/>
    </source>
</evidence>
<dbReference type="Proteomes" id="UP000257109">
    <property type="component" value="Unassembled WGS sequence"/>
</dbReference>
<reference evidence="2" key="1">
    <citation type="submission" date="2018-05" db="EMBL/GenBank/DDBJ databases">
        <title>Draft genome of Mucuna pruriens seed.</title>
        <authorList>
            <person name="Nnadi N.E."/>
            <person name="Vos R."/>
            <person name="Hasami M.H."/>
            <person name="Devisetty U.K."/>
            <person name="Aguiy J.C."/>
        </authorList>
    </citation>
    <scope>NUCLEOTIDE SEQUENCE [LARGE SCALE GENOMIC DNA]</scope>
    <source>
        <strain evidence="2">JCA_2017</strain>
    </source>
</reference>
<name>A0A371G3Q6_MUCPR</name>
<dbReference type="AlphaFoldDB" id="A0A371G3Q6"/>
<evidence type="ECO:0000313" key="3">
    <source>
        <dbReference type="Proteomes" id="UP000257109"/>
    </source>
</evidence>
<dbReference type="OrthoDB" id="912451at2759"/>
<dbReference type="EMBL" id="QJKJ01006848">
    <property type="protein sequence ID" value="RDX85200.1"/>
    <property type="molecule type" value="Genomic_DNA"/>
</dbReference>
<sequence>MIERERPRLQSRTKDLEVINHGGGEETREIRKPPDLKQRLVKLLKEYVDIFTWSYQDMSGLDTAIVEHRLPLIPNVVLVHQ</sequence>
<feature type="region of interest" description="Disordered" evidence="1">
    <location>
        <begin position="1"/>
        <end position="29"/>
    </location>
</feature>
<keyword evidence="3" id="KW-1185">Reference proteome</keyword>
<evidence type="ECO:0000313" key="2">
    <source>
        <dbReference type="EMBL" id="RDX85200.1"/>
    </source>
</evidence>
<gene>
    <name evidence="2" type="ORF">CR513_33636</name>
</gene>
<accession>A0A371G3Q6</accession>
<comment type="caution">
    <text evidence="2">The sequence shown here is derived from an EMBL/GenBank/DDBJ whole genome shotgun (WGS) entry which is preliminary data.</text>
</comment>
<dbReference type="STRING" id="157652.A0A371G3Q6"/>
<organism evidence="2 3">
    <name type="scientific">Mucuna pruriens</name>
    <name type="common">Velvet bean</name>
    <name type="synonym">Dolichos pruriens</name>
    <dbReference type="NCBI Taxonomy" id="157652"/>
    <lineage>
        <taxon>Eukaryota</taxon>
        <taxon>Viridiplantae</taxon>
        <taxon>Streptophyta</taxon>
        <taxon>Embryophyta</taxon>
        <taxon>Tracheophyta</taxon>
        <taxon>Spermatophyta</taxon>
        <taxon>Magnoliopsida</taxon>
        <taxon>eudicotyledons</taxon>
        <taxon>Gunneridae</taxon>
        <taxon>Pentapetalae</taxon>
        <taxon>rosids</taxon>
        <taxon>fabids</taxon>
        <taxon>Fabales</taxon>
        <taxon>Fabaceae</taxon>
        <taxon>Papilionoideae</taxon>
        <taxon>50 kb inversion clade</taxon>
        <taxon>NPAAA clade</taxon>
        <taxon>indigoferoid/millettioid clade</taxon>
        <taxon>Phaseoleae</taxon>
        <taxon>Mucuna</taxon>
    </lineage>
</organism>
<feature type="non-terminal residue" evidence="2">
    <location>
        <position position="1"/>
    </location>
</feature>
<protein>
    <submittedName>
        <fullName evidence="2">Uncharacterized protein</fullName>
    </submittedName>
</protein>